<comment type="caution">
    <text evidence="7">The sequence shown here is derived from an EMBL/GenBank/DDBJ whole genome shotgun (WGS) entry which is preliminary data.</text>
</comment>
<evidence type="ECO:0000256" key="1">
    <source>
        <dbReference type="ARBA" id="ARBA00005417"/>
    </source>
</evidence>
<feature type="compositionally biased region" description="Polar residues" evidence="5">
    <location>
        <begin position="318"/>
        <end position="329"/>
    </location>
</feature>
<comment type="similarity">
    <text evidence="1">Belongs to the ABC transporter superfamily.</text>
</comment>
<dbReference type="PANTHER" id="PTHR43117:SF4">
    <property type="entry name" value="OSMOPROTECTANT IMPORT ATP-BINDING PROTEIN OSMV"/>
    <property type="match status" value="1"/>
</dbReference>
<dbReference type="Pfam" id="PF00005">
    <property type="entry name" value="ABC_tran"/>
    <property type="match status" value="1"/>
</dbReference>
<proteinExistence type="inferred from homology"/>
<dbReference type="Proteomes" id="UP001596004">
    <property type="component" value="Unassembled WGS sequence"/>
</dbReference>
<reference evidence="8" key="1">
    <citation type="journal article" date="2019" name="Int. J. Syst. Evol. Microbiol.">
        <title>The Global Catalogue of Microorganisms (GCM) 10K type strain sequencing project: providing services to taxonomists for standard genome sequencing and annotation.</title>
        <authorList>
            <consortium name="The Broad Institute Genomics Platform"/>
            <consortium name="The Broad Institute Genome Sequencing Center for Infectious Disease"/>
            <person name="Wu L."/>
            <person name="Ma J."/>
        </authorList>
    </citation>
    <scope>NUCLEOTIDE SEQUENCE [LARGE SCALE GENOMIC DNA]</scope>
    <source>
        <strain evidence="8">CGMCC 4.7132</strain>
    </source>
</reference>
<keyword evidence="3" id="KW-0547">Nucleotide-binding</keyword>
<dbReference type="SMART" id="SM00382">
    <property type="entry name" value="AAA"/>
    <property type="match status" value="1"/>
</dbReference>
<dbReference type="EMBL" id="JBHSFP010000032">
    <property type="protein sequence ID" value="MFC4535515.1"/>
    <property type="molecule type" value="Genomic_DNA"/>
</dbReference>
<dbReference type="InterPro" id="IPR017871">
    <property type="entry name" value="ABC_transporter-like_CS"/>
</dbReference>
<feature type="region of interest" description="Disordered" evidence="5">
    <location>
        <begin position="276"/>
        <end position="340"/>
    </location>
</feature>
<evidence type="ECO:0000256" key="4">
    <source>
        <dbReference type="ARBA" id="ARBA00022840"/>
    </source>
</evidence>
<dbReference type="InterPro" id="IPR003593">
    <property type="entry name" value="AAA+_ATPase"/>
</dbReference>
<gene>
    <name evidence="7" type="ORF">ACFO60_32525</name>
</gene>
<evidence type="ECO:0000256" key="2">
    <source>
        <dbReference type="ARBA" id="ARBA00022448"/>
    </source>
</evidence>
<dbReference type="Gene3D" id="3.40.50.300">
    <property type="entry name" value="P-loop containing nucleotide triphosphate hydrolases"/>
    <property type="match status" value="1"/>
</dbReference>
<dbReference type="SUPFAM" id="SSF52540">
    <property type="entry name" value="P-loop containing nucleoside triphosphate hydrolases"/>
    <property type="match status" value="1"/>
</dbReference>
<organism evidence="7 8">
    <name type="scientific">Sphaerisporangium dianthi</name>
    <dbReference type="NCBI Taxonomy" id="1436120"/>
    <lineage>
        <taxon>Bacteria</taxon>
        <taxon>Bacillati</taxon>
        <taxon>Actinomycetota</taxon>
        <taxon>Actinomycetes</taxon>
        <taxon>Streptosporangiales</taxon>
        <taxon>Streptosporangiaceae</taxon>
        <taxon>Sphaerisporangium</taxon>
    </lineage>
</organism>
<dbReference type="RefSeq" id="WP_380848226.1">
    <property type="nucleotide sequence ID" value="NZ_JBHSFP010000032.1"/>
</dbReference>
<dbReference type="GO" id="GO:0005524">
    <property type="term" value="F:ATP binding"/>
    <property type="evidence" value="ECO:0007669"/>
    <property type="project" value="UniProtKB-KW"/>
</dbReference>
<evidence type="ECO:0000259" key="6">
    <source>
        <dbReference type="PROSITE" id="PS50893"/>
    </source>
</evidence>
<evidence type="ECO:0000256" key="5">
    <source>
        <dbReference type="SAM" id="MobiDB-lite"/>
    </source>
</evidence>
<dbReference type="PANTHER" id="PTHR43117">
    <property type="entry name" value="OSMOPROTECTANT IMPORT ATP-BINDING PROTEIN OSMV"/>
    <property type="match status" value="1"/>
</dbReference>
<keyword evidence="4 7" id="KW-0067">ATP-binding</keyword>
<name>A0ABV9CSJ0_9ACTN</name>
<evidence type="ECO:0000313" key="7">
    <source>
        <dbReference type="EMBL" id="MFC4535515.1"/>
    </source>
</evidence>
<dbReference type="InterPro" id="IPR003439">
    <property type="entry name" value="ABC_transporter-like_ATP-bd"/>
</dbReference>
<sequence length="406" mass="42598">MITFEGVTKRYGDGTVAVDNLSLQVPTGAITVFVGPSGCGKTTSLRMINRMIDATSGRILLDDQDVRHIDPPTLRRGIGYVIQQAGLFPHRKIVDNVATVPYLLGWDKKKARARAMELLERVGLDTKLAGRYPFQLSGGQQQRVGVARALAADPPVLLMDEPFSAVDPVVRTSLQDELLRLQSDLHKTIVFVTHDIDEAIKLGDTVAVLRVGGHLAQIAAPSTLLAEPADEFVEGFLGRDRGIRRLSFVPAEGVATRRERDVPGWTVVLDADDRPLGWRANGSSPASGTSGSAPASGTSGSAPASGTSGSSPASGTTDSEPASGTSDSGPVSGAGDSTRAASVRDGLLPFGTFDRRTDSLRTALDAALLAPSGCAIAVDGEGRFEGIVTREALDEALARARAVSHG</sequence>
<protein>
    <submittedName>
        <fullName evidence="7">ATP-binding cassette domain-containing protein</fullName>
    </submittedName>
</protein>
<keyword evidence="2" id="KW-0813">Transport</keyword>
<accession>A0ABV9CSJ0</accession>
<dbReference type="PROSITE" id="PS00211">
    <property type="entry name" value="ABC_TRANSPORTER_1"/>
    <property type="match status" value="1"/>
</dbReference>
<feature type="domain" description="ABC transporter" evidence="6">
    <location>
        <begin position="2"/>
        <end position="237"/>
    </location>
</feature>
<keyword evidence="8" id="KW-1185">Reference proteome</keyword>
<dbReference type="InterPro" id="IPR027417">
    <property type="entry name" value="P-loop_NTPase"/>
</dbReference>
<feature type="compositionally biased region" description="Low complexity" evidence="5">
    <location>
        <begin position="282"/>
        <end position="317"/>
    </location>
</feature>
<evidence type="ECO:0000313" key="8">
    <source>
        <dbReference type="Proteomes" id="UP001596004"/>
    </source>
</evidence>
<evidence type="ECO:0000256" key="3">
    <source>
        <dbReference type="ARBA" id="ARBA00022741"/>
    </source>
</evidence>
<dbReference type="PROSITE" id="PS50893">
    <property type="entry name" value="ABC_TRANSPORTER_2"/>
    <property type="match status" value="1"/>
</dbReference>